<evidence type="ECO:0000313" key="12">
    <source>
        <dbReference type="Proteomes" id="UP000242754"/>
    </source>
</evidence>
<reference evidence="11 12" key="1">
    <citation type="submission" date="2016-02" db="EMBL/GenBank/DDBJ databases">
        <authorList>
            <person name="Wen L."/>
            <person name="He K."/>
            <person name="Yang H."/>
        </authorList>
    </citation>
    <scope>NUCLEOTIDE SEQUENCE [LARGE SCALE GENOMIC DNA]</scope>
    <source>
        <strain evidence="11">Trichococcus palustris</strain>
    </source>
</reference>
<comment type="function">
    <text evidence="1 10">Role in flagellar biosynthesis.</text>
</comment>
<name>A0A143Z258_9LACT</name>
<dbReference type="GO" id="GO:0044780">
    <property type="term" value="P:bacterial-type flagellum assembly"/>
    <property type="evidence" value="ECO:0007669"/>
    <property type="project" value="UniProtKB-UniRule"/>
</dbReference>
<evidence type="ECO:0000256" key="9">
    <source>
        <dbReference type="NCBIfam" id="TIGR01400"/>
    </source>
</evidence>
<dbReference type="EMBL" id="FJNE01000013">
    <property type="protein sequence ID" value="CZR02479.1"/>
    <property type="molecule type" value="Genomic_DNA"/>
</dbReference>
<dbReference type="InterPro" id="IPR002010">
    <property type="entry name" value="T3SS_IM_R"/>
</dbReference>
<keyword evidence="5 10" id="KW-0812">Transmembrane</keyword>
<feature type="transmembrane region" description="Helical" evidence="10">
    <location>
        <begin position="203"/>
        <end position="225"/>
    </location>
</feature>
<evidence type="ECO:0000256" key="6">
    <source>
        <dbReference type="ARBA" id="ARBA00022989"/>
    </source>
</evidence>
<evidence type="ECO:0000256" key="1">
    <source>
        <dbReference type="ARBA" id="ARBA00002578"/>
    </source>
</evidence>
<evidence type="ECO:0000256" key="5">
    <source>
        <dbReference type="ARBA" id="ARBA00022692"/>
    </source>
</evidence>
<sequence length="253" mass="27857">MSLTLPKIFLIFIRISSFIIISPGFSFKGMPNLAKIALSLGLSIPVYIITPAMNVEFPIFYFILLGIKELVVGMAIGYISQLFFSAVEMAGSFADFQVGFSMASVFDPAIGVQASYFGRVYYWLSMCIFFFTDMHHQVLKALVQSFVYFPIERLSVGTFGVEGILKLFSMVFEIALNLAAPIMIAALLTEIVLGVLSRTVPQINVLILSMPLKILVSLGLMLVLLPKLANNLEGILPLIVKYMNEFVQALAAG</sequence>
<evidence type="ECO:0000313" key="11">
    <source>
        <dbReference type="EMBL" id="CZR02479.1"/>
    </source>
</evidence>
<comment type="subcellular location">
    <subcellularLocation>
        <location evidence="10">Cell membrane</location>
        <topology evidence="10">Multi-pass membrane protein</topology>
    </subcellularLocation>
    <subcellularLocation>
        <location evidence="10">Bacterial flagellum basal body</location>
    </subcellularLocation>
</comment>
<dbReference type="OrthoDB" id="9807748at2"/>
<gene>
    <name evidence="11" type="ORF">Tpal_2753</name>
</gene>
<keyword evidence="4 10" id="KW-1003">Cell membrane</keyword>
<evidence type="ECO:0000256" key="3">
    <source>
        <dbReference type="ARBA" id="ARBA00021717"/>
    </source>
</evidence>
<accession>A0A143Z258</accession>
<comment type="caution">
    <text evidence="10">Lacks conserved residue(s) required for the propagation of feature annotation.</text>
</comment>
<dbReference type="Pfam" id="PF01311">
    <property type="entry name" value="Bac_export_1"/>
    <property type="match status" value="1"/>
</dbReference>
<dbReference type="NCBIfam" id="TIGR01400">
    <property type="entry name" value="fliR"/>
    <property type="match status" value="1"/>
</dbReference>
<evidence type="ECO:0000256" key="7">
    <source>
        <dbReference type="ARBA" id="ARBA00023136"/>
    </source>
</evidence>
<dbReference type="GO" id="GO:0005886">
    <property type="term" value="C:plasma membrane"/>
    <property type="evidence" value="ECO:0007669"/>
    <property type="project" value="UniProtKB-SubCell"/>
</dbReference>
<dbReference type="InterPro" id="IPR006303">
    <property type="entry name" value="FliR"/>
</dbReference>
<feature type="transmembrane region" description="Helical" evidence="10">
    <location>
        <begin position="6"/>
        <end position="26"/>
    </location>
</feature>
<dbReference type="GO" id="GO:0009425">
    <property type="term" value="C:bacterial-type flagellum basal body"/>
    <property type="evidence" value="ECO:0007669"/>
    <property type="project" value="UniProtKB-SubCell"/>
</dbReference>
<keyword evidence="6 10" id="KW-1133">Transmembrane helix</keyword>
<dbReference type="AlphaFoldDB" id="A0A143Z258"/>
<comment type="similarity">
    <text evidence="2 10">Belongs to the FliR/MopE/SpaR family.</text>
</comment>
<keyword evidence="12" id="KW-1185">Reference proteome</keyword>
<keyword evidence="8 10" id="KW-0975">Bacterial flagellum</keyword>
<evidence type="ECO:0000256" key="8">
    <source>
        <dbReference type="ARBA" id="ARBA00023143"/>
    </source>
</evidence>
<protein>
    <recommendedName>
        <fullName evidence="3 9">Flagellar biosynthetic protein FliR</fullName>
    </recommendedName>
</protein>
<keyword evidence="7 10" id="KW-0472">Membrane</keyword>
<organism evidence="11 12">
    <name type="scientific">Trichococcus palustris</name>
    <dbReference type="NCBI Taxonomy" id="140314"/>
    <lineage>
        <taxon>Bacteria</taxon>
        <taxon>Bacillati</taxon>
        <taxon>Bacillota</taxon>
        <taxon>Bacilli</taxon>
        <taxon>Lactobacillales</taxon>
        <taxon>Carnobacteriaceae</taxon>
        <taxon>Trichococcus</taxon>
    </lineage>
</organism>
<dbReference type="Proteomes" id="UP000242754">
    <property type="component" value="Unassembled WGS sequence"/>
</dbReference>
<dbReference type="PANTHER" id="PTHR30065:SF1">
    <property type="entry name" value="SURFACE PRESENTATION OF ANTIGENS PROTEIN SPAR"/>
    <property type="match status" value="1"/>
</dbReference>
<dbReference type="PRINTS" id="PR00953">
    <property type="entry name" value="TYPE3IMRPROT"/>
</dbReference>
<evidence type="ECO:0000256" key="2">
    <source>
        <dbReference type="ARBA" id="ARBA00009772"/>
    </source>
</evidence>
<dbReference type="GO" id="GO:0006605">
    <property type="term" value="P:protein targeting"/>
    <property type="evidence" value="ECO:0007669"/>
    <property type="project" value="UniProtKB-UniRule"/>
</dbReference>
<dbReference type="STRING" id="140314.SAMN04488076_1239"/>
<evidence type="ECO:0000256" key="10">
    <source>
        <dbReference type="RuleBase" id="RU362071"/>
    </source>
</evidence>
<dbReference type="PANTHER" id="PTHR30065">
    <property type="entry name" value="FLAGELLAR BIOSYNTHETIC PROTEIN FLIR"/>
    <property type="match status" value="1"/>
</dbReference>
<feature type="transmembrane region" description="Helical" evidence="10">
    <location>
        <begin position="174"/>
        <end position="197"/>
    </location>
</feature>
<proteinExistence type="inferred from homology"/>
<evidence type="ECO:0000256" key="4">
    <source>
        <dbReference type="ARBA" id="ARBA00022475"/>
    </source>
</evidence>
<feature type="transmembrane region" description="Helical" evidence="10">
    <location>
        <begin position="33"/>
        <end position="53"/>
    </location>
</feature>